<feature type="domain" description="ImpA N-terminal" evidence="2">
    <location>
        <begin position="9"/>
        <end position="118"/>
    </location>
</feature>
<dbReference type="Pfam" id="PF06812">
    <property type="entry name" value="ImpA_N"/>
    <property type="match status" value="1"/>
</dbReference>
<dbReference type="Proteomes" id="UP000557392">
    <property type="component" value="Unassembled WGS sequence"/>
</dbReference>
<comment type="caution">
    <text evidence="3">The sequence shown here is derived from an EMBL/GenBank/DDBJ whole genome shotgun (WGS) entry which is preliminary data.</text>
</comment>
<dbReference type="InterPro" id="IPR010657">
    <property type="entry name" value="ImpA_N"/>
</dbReference>
<dbReference type="AlphaFoldDB" id="A0A7W6NXX4"/>
<protein>
    <submittedName>
        <fullName evidence="3">Type VI secretion system protein ImpA</fullName>
    </submittedName>
</protein>
<dbReference type="EMBL" id="JACIEH010000002">
    <property type="protein sequence ID" value="MBB4099024.1"/>
    <property type="molecule type" value="Genomic_DNA"/>
</dbReference>
<sequence length="327" mass="36100">MLMPIGELLAPVSEESPGGLDLYDDPERQQIEQAFEEEPSGVDWREIVSKIEAQSQRTKDLWLAVYLARAGARMGRLDVVVIGCEMLAGLLESYWDVLHPSLDEYGLQGRKAPCESLTRIGTFLGPLKRIALIEHARLGDYSAEDLERFENEGEGADGFGMFRHAVSELPADALAGTMVSLRAMRSAIERADQALMAHAEGDTGTDFKPAYQVIDNMLRWITPYSANPDEEASAADIDSGNESDTISAPQRSFGRVESREDVARALDAIVEYYARREPTSPIPVALRRVRGWINMDFLAILRDIAPGGMHEAGSVLLARPEEENSGY</sequence>
<organism evidence="3 4">
    <name type="scientific">Sphingomonas kyeonggiensis</name>
    <dbReference type="NCBI Taxonomy" id="1268553"/>
    <lineage>
        <taxon>Bacteria</taxon>
        <taxon>Pseudomonadati</taxon>
        <taxon>Pseudomonadota</taxon>
        <taxon>Alphaproteobacteria</taxon>
        <taxon>Sphingomonadales</taxon>
        <taxon>Sphingomonadaceae</taxon>
        <taxon>Sphingomonas</taxon>
    </lineage>
</organism>
<dbReference type="PANTHER" id="PTHR37951:SF1">
    <property type="entry name" value="TYPE VI SECRETION SYSTEM COMPONENT TSSA1"/>
    <property type="match status" value="1"/>
</dbReference>
<evidence type="ECO:0000259" key="2">
    <source>
        <dbReference type="Pfam" id="PF06812"/>
    </source>
</evidence>
<reference evidence="3 4" key="1">
    <citation type="submission" date="2020-08" db="EMBL/GenBank/DDBJ databases">
        <title>Genomic Encyclopedia of Type Strains, Phase IV (KMG-IV): sequencing the most valuable type-strain genomes for metagenomic binning, comparative biology and taxonomic classification.</title>
        <authorList>
            <person name="Goeker M."/>
        </authorList>
    </citation>
    <scope>NUCLEOTIDE SEQUENCE [LARGE SCALE GENOMIC DNA]</scope>
    <source>
        <strain evidence="3 4">DSM 101806</strain>
    </source>
</reference>
<name>A0A7W6NXX4_9SPHN</name>
<accession>A0A7W6NXX4</accession>
<evidence type="ECO:0000256" key="1">
    <source>
        <dbReference type="SAM" id="MobiDB-lite"/>
    </source>
</evidence>
<gene>
    <name evidence="3" type="ORF">GGR46_002588</name>
</gene>
<feature type="compositionally biased region" description="Polar residues" evidence="1">
    <location>
        <begin position="240"/>
        <end position="250"/>
    </location>
</feature>
<feature type="region of interest" description="Disordered" evidence="1">
    <location>
        <begin position="230"/>
        <end position="254"/>
    </location>
</feature>
<proteinExistence type="predicted"/>
<dbReference type="InterPro" id="IPR017740">
    <property type="entry name" value="TssA-like"/>
</dbReference>
<evidence type="ECO:0000313" key="3">
    <source>
        <dbReference type="EMBL" id="MBB4099024.1"/>
    </source>
</evidence>
<evidence type="ECO:0000313" key="4">
    <source>
        <dbReference type="Proteomes" id="UP000557392"/>
    </source>
</evidence>
<dbReference type="PANTHER" id="PTHR37951">
    <property type="entry name" value="CYTOPLASMIC PROTEIN-RELATED"/>
    <property type="match status" value="1"/>
</dbReference>
<keyword evidence="4" id="KW-1185">Reference proteome</keyword>